<keyword evidence="1" id="KW-1133">Transmembrane helix</keyword>
<dbReference type="EMBL" id="OY660865">
    <property type="protein sequence ID" value="CAJ1051858.1"/>
    <property type="molecule type" value="Genomic_DNA"/>
</dbReference>
<feature type="transmembrane region" description="Helical" evidence="1">
    <location>
        <begin position="94"/>
        <end position="113"/>
    </location>
</feature>
<evidence type="ECO:0000256" key="1">
    <source>
        <dbReference type="SAM" id="Phobius"/>
    </source>
</evidence>
<feature type="transmembrane region" description="Helical" evidence="1">
    <location>
        <begin position="150"/>
        <end position="168"/>
    </location>
</feature>
<evidence type="ECO:0000313" key="3">
    <source>
        <dbReference type="Proteomes" id="UP001178508"/>
    </source>
</evidence>
<dbReference type="AlphaFoldDB" id="A0AAV1EST7"/>
<protein>
    <submittedName>
        <fullName evidence="2">Uncharacterized protein</fullName>
    </submittedName>
</protein>
<keyword evidence="1" id="KW-0472">Membrane</keyword>
<name>A0AAV1EST7_XYRNO</name>
<organism evidence="2 3">
    <name type="scientific">Xyrichtys novacula</name>
    <name type="common">Pearly razorfish</name>
    <name type="synonym">Hemipteronotus novacula</name>
    <dbReference type="NCBI Taxonomy" id="13765"/>
    <lineage>
        <taxon>Eukaryota</taxon>
        <taxon>Metazoa</taxon>
        <taxon>Chordata</taxon>
        <taxon>Craniata</taxon>
        <taxon>Vertebrata</taxon>
        <taxon>Euteleostomi</taxon>
        <taxon>Actinopterygii</taxon>
        <taxon>Neopterygii</taxon>
        <taxon>Teleostei</taxon>
        <taxon>Neoteleostei</taxon>
        <taxon>Acanthomorphata</taxon>
        <taxon>Eupercaria</taxon>
        <taxon>Labriformes</taxon>
        <taxon>Labridae</taxon>
        <taxon>Xyrichtys</taxon>
    </lineage>
</organism>
<accession>A0AAV1EST7</accession>
<reference evidence="2" key="1">
    <citation type="submission" date="2023-08" db="EMBL/GenBank/DDBJ databases">
        <authorList>
            <person name="Alioto T."/>
            <person name="Alioto T."/>
            <person name="Gomez Garrido J."/>
        </authorList>
    </citation>
    <scope>NUCLEOTIDE SEQUENCE</scope>
</reference>
<dbReference type="Proteomes" id="UP001178508">
    <property type="component" value="Chromosome 2"/>
</dbReference>
<evidence type="ECO:0000313" key="2">
    <source>
        <dbReference type="EMBL" id="CAJ1051858.1"/>
    </source>
</evidence>
<sequence>MTCMLYSNLVGFFKSVLQEEEVFFVCAAGKQQNDCKSVSPVVEALSWLSVPSVSLFGFIVRLLSSRRVVQCCLLPPSDFSSEPHGRHSTKINNYLSVMVIALLCFTHHKWQFYINHLSDILWDGWLYLLAILSTVFVVCVCVCRAEAGGCCAGAHFLLTVIDAALVLFSKYQRQKLVCICLRL</sequence>
<keyword evidence="3" id="KW-1185">Reference proteome</keyword>
<gene>
    <name evidence="2" type="ORF">XNOV1_A016016</name>
</gene>
<feature type="transmembrane region" description="Helical" evidence="1">
    <location>
        <begin position="125"/>
        <end position="143"/>
    </location>
</feature>
<proteinExistence type="predicted"/>
<keyword evidence="1" id="KW-0812">Transmembrane</keyword>